<sequence length="87" mass="9101">MPAAPTPSPFLRPLDPGIHLRVGLVANPTSGKGRFTDAAEIARWTLERLGYEVALVQGQDYDSTRRAATALVEDGSGLDALVVIGGG</sequence>
<protein>
    <submittedName>
        <fullName evidence="2">Diacylglycerol kinase catalytic region protein</fullName>
    </submittedName>
</protein>
<dbReference type="InterPro" id="IPR001206">
    <property type="entry name" value="Diacylglycerol_kinase_cat_dom"/>
</dbReference>
<dbReference type="InterPro" id="IPR016064">
    <property type="entry name" value="NAD/diacylglycerol_kinase_sf"/>
</dbReference>
<keyword evidence="2" id="KW-0808">Transferase</keyword>
<dbReference type="InterPro" id="IPR017438">
    <property type="entry name" value="ATP-NAD_kinase_N"/>
</dbReference>
<dbReference type="Gene3D" id="3.40.50.10330">
    <property type="entry name" value="Probable inorganic polyphosphate/atp-NAD kinase, domain 1"/>
    <property type="match status" value="1"/>
</dbReference>
<keyword evidence="2" id="KW-0418">Kinase</keyword>
<dbReference type="EMBL" id="AZLV01001014">
    <property type="protein sequence ID" value="ETJ02088.1"/>
    <property type="molecule type" value="Genomic_DNA"/>
</dbReference>
<reference evidence="2 3" key="1">
    <citation type="submission" date="2013-12" db="EMBL/GenBank/DDBJ databases">
        <title>A Varibaculum cambriense genome reconstructed from a premature infant gut community with otherwise low bacterial novelty that shifts toward anaerobic metabolism during the third week of life.</title>
        <authorList>
            <person name="Brown C.T."/>
            <person name="Sharon I."/>
            <person name="Thomas B.C."/>
            <person name="Castelle C.J."/>
            <person name="Morowitz M.J."/>
            <person name="Banfield J.F."/>
        </authorList>
    </citation>
    <scope>NUCLEOTIDE SEQUENCE [LARGE SCALE GENOMIC DNA]</scope>
    <source>
        <strain evidence="3">DORA_12</strain>
    </source>
</reference>
<dbReference type="SUPFAM" id="SSF111331">
    <property type="entry name" value="NAD kinase/diacylglycerol kinase-like"/>
    <property type="match status" value="1"/>
</dbReference>
<evidence type="ECO:0000259" key="1">
    <source>
        <dbReference type="Pfam" id="PF00781"/>
    </source>
</evidence>
<feature type="non-terminal residue" evidence="2">
    <location>
        <position position="87"/>
    </location>
</feature>
<dbReference type="Pfam" id="PF00781">
    <property type="entry name" value="DAGK_cat"/>
    <property type="match status" value="1"/>
</dbReference>
<organism evidence="2 3">
    <name type="scientific">Actinomyces urogenitalis DORA_12</name>
    <dbReference type="NCBI Taxonomy" id="1403939"/>
    <lineage>
        <taxon>Bacteria</taxon>
        <taxon>Bacillati</taxon>
        <taxon>Actinomycetota</taxon>
        <taxon>Actinomycetes</taxon>
        <taxon>Actinomycetales</taxon>
        <taxon>Actinomycetaceae</taxon>
        <taxon>Actinomyces</taxon>
    </lineage>
</organism>
<name>W1V7U6_9ACTO</name>
<evidence type="ECO:0000313" key="3">
    <source>
        <dbReference type="Proteomes" id="UP000018852"/>
    </source>
</evidence>
<proteinExistence type="predicted"/>
<feature type="domain" description="DAGKc" evidence="1">
    <location>
        <begin position="22"/>
        <end position="86"/>
    </location>
</feature>
<gene>
    <name evidence="2" type="ORF">Q605_AUC01014G0001</name>
</gene>
<evidence type="ECO:0000313" key="2">
    <source>
        <dbReference type="EMBL" id="ETJ02088.1"/>
    </source>
</evidence>
<accession>W1V7U6</accession>
<dbReference type="Proteomes" id="UP000018852">
    <property type="component" value="Unassembled WGS sequence"/>
</dbReference>
<dbReference type="GO" id="GO:0016301">
    <property type="term" value="F:kinase activity"/>
    <property type="evidence" value="ECO:0007669"/>
    <property type="project" value="UniProtKB-KW"/>
</dbReference>
<dbReference type="AlphaFoldDB" id="W1V7U6"/>
<comment type="caution">
    <text evidence="2">The sequence shown here is derived from an EMBL/GenBank/DDBJ whole genome shotgun (WGS) entry which is preliminary data.</text>
</comment>